<organism evidence="2 3">
    <name type="scientific">Paenimyroides baculatum</name>
    <dbReference type="NCBI Taxonomy" id="2608000"/>
    <lineage>
        <taxon>Bacteria</taxon>
        <taxon>Pseudomonadati</taxon>
        <taxon>Bacteroidota</taxon>
        <taxon>Flavobacteriia</taxon>
        <taxon>Flavobacteriales</taxon>
        <taxon>Flavobacteriaceae</taxon>
        <taxon>Paenimyroides</taxon>
    </lineage>
</organism>
<evidence type="ECO:0000313" key="3">
    <source>
        <dbReference type="Proteomes" id="UP000325141"/>
    </source>
</evidence>
<dbReference type="Proteomes" id="UP000325141">
    <property type="component" value="Unassembled WGS sequence"/>
</dbReference>
<evidence type="ECO:0000259" key="1">
    <source>
        <dbReference type="Pfam" id="PF13443"/>
    </source>
</evidence>
<protein>
    <recommendedName>
        <fullName evidence="1">HTH cro/C1-type domain-containing protein</fullName>
    </recommendedName>
</protein>
<keyword evidence="3" id="KW-1185">Reference proteome</keyword>
<name>A0A5M6CCB8_9FLAO</name>
<feature type="domain" description="HTH cro/C1-type" evidence="1">
    <location>
        <begin position="7"/>
        <end position="51"/>
    </location>
</feature>
<gene>
    <name evidence="2" type="ORF">F0460_13105</name>
</gene>
<dbReference type="EMBL" id="VWSG01000011">
    <property type="protein sequence ID" value="KAA5532777.1"/>
    <property type="molecule type" value="Genomic_DNA"/>
</dbReference>
<dbReference type="AlphaFoldDB" id="A0A5M6CCB8"/>
<dbReference type="InterPro" id="IPR001387">
    <property type="entry name" value="Cro/C1-type_HTH"/>
</dbReference>
<dbReference type="RefSeq" id="WP_150013962.1">
    <property type="nucleotide sequence ID" value="NZ_VWSG01000011.1"/>
</dbReference>
<evidence type="ECO:0000313" key="2">
    <source>
        <dbReference type="EMBL" id="KAA5532777.1"/>
    </source>
</evidence>
<comment type="caution">
    <text evidence="2">The sequence shown here is derived from an EMBL/GenBank/DDBJ whole genome shotgun (WGS) entry which is preliminary data.</text>
</comment>
<accession>A0A5M6CCB8</accession>
<sequence length="121" mass="13924">MDTIGKRLQFFLDAQKIKTPDFLMKTGISKTTIYRLLNEESGINSTNIARIIEHYPMLNITWLITGNGTYKNEVSTNNGFNEDAESYLTKNDADLKTKVRTILNNEVVLDAFIEILKRYDK</sequence>
<reference evidence="2 3" key="1">
    <citation type="submission" date="2019-09" db="EMBL/GenBank/DDBJ databases">
        <title>Genome sequence and assembly of Flavobacterium sp.</title>
        <authorList>
            <person name="Chhetri G."/>
        </authorList>
    </citation>
    <scope>NUCLEOTIDE SEQUENCE [LARGE SCALE GENOMIC DNA]</scope>
    <source>
        <strain evidence="2 3">SNL9</strain>
    </source>
</reference>
<proteinExistence type="predicted"/>
<dbReference type="Pfam" id="PF13443">
    <property type="entry name" value="HTH_26"/>
    <property type="match status" value="1"/>
</dbReference>